<dbReference type="PaxDb" id="55529-EKX40985"/>
<reference evidence="5 7" key="1">
    <citation type="journal article" date="2012" name="Nature">
        <title>Algal genomes reveal evolutionary mosaicism and the fate of nucleomorphs.</title>
        <authorList>
            <consortium name="DOE Joint Genome Institute"/>
            <person name="Curtis B.A."/>
            <person name="Tanifuji G."/>
            <person name="Burki F."/>
            <person name="Gruber A."/>
            <person name="Irimia M."/>
            <person name="Maruyama S."/>
            <person name="Arias M.C."/>
            <person name="Ball S.G."/>
            <person name="Gile G.H."/>
            <person name="Hirakawa Y."/>
            <person name="Hopkins J.F."/>
            <person name="Kuo A."/>
            <person name="Rensing S.A."/>
            <person name="Schmutz J."/>
            <person name="Symeonidi A."/>
            <person name="Elias M."/>
            <person name="Eveleigh R.J."/>
            <person name="Herman E.K."/>
            <person name="Klute M.J."/>
            <person name="Nakayama T."/>
            <person name="Obornik M."/>
            <person name="Reyes-Prieto A."/>
            <person name="Armbrust E.V."/>
            <person name="Aves S.J."/>
            <person name="Beiko R.G."/>
            <person name="Coutinho P."/>
            <person name="Dacks J.B."/>
            <person name="Durnford D.G."/>
            <person name="Fast N.M."/>
            <person name="Green B.R."/>
            <person name="Grisdale C.J."/>
            <person name="Hempel F."/>
            <person name="Henrissat B."/>
            <person name="Hoppner M.P."/>
            <person name="Ishida K."/>
            <person name="Kim E."/>
            <person name="Koreny L."/>
            <person name="Kroth P.G."/>
            <person name="Liu Y."/>
            <person name="Malik S.B."/>
            <person name="Maier U.G."/>
            <person name="McRose D."/>
            <person name="Mock T."/>
            <person name="Neilson J.A."/>
            <person name="Onodera N.T."/>
            <person name="Poole A.M."/>
            <person name="Pritham E.J."/>
            <person name="Richards T.A."/>
            <person name="Rocap G."/>
            <person name="Roy S.W."/>
            <person name="Sarai C."/>
            <person name="Schaack S."/>
            <person name="Shirato S."/>
            <person name="Slamovits C.H."/>
            <person name="Spencer D.F."/>
            <person name="Suzuki S."/>
            <person name="Worden A.Z."/>
            <person name="Zauner S."/>
            <person name="Barry K."/>
            <person name="Bell C."/>
            <person name="Bharti A.K."/>
            <person name="Crow J.A."/>
            <person name="Grimwood J."/>
            <person name="Kramer R."/>
            <person name="Lindquist E."/>
            <person name="Lucas S."/>
            <person name="Salamov A."/>
            <person name="McFadden G.I."/>
            <person name="Lane C.E."/>
            <person name="Keeling P.J."/>
            <person name="Gray M.W."/>
            <person name="Grigoriev I.V."/>
            <person name="Archibald J.M."/>
        </authorList>
    </citation>
    <scope>NUCLEOTIDE SEQUENCE</scope>
    <source>
        <strain evidence="5 7">CCMP2712</strain>
    </source>
</reference>
<dbReference type="PROSITE" id="PS50112">
    <property type="entry name" value="PAS"/>
    <property type="match status" value="1"/>
</dbReference>
<dbReference type="SUPFAM" id="SSF55785">
    <property type="entry name" value="PYP-like sensor domain (PAS domain)"/>
    <property type="match status" value="1"/>
</dbReference>
<protein>
    <recommendedName>
        <fullName evidence="4">PAS domain-containing protein</fullName>
    </recommendedName>
</protein>
<dbReference type="PANTHER" id="PTHR47429:SF2">
    <property type="entry name" value="PROTEIN TWIN LOV 1"/>
    <property type="match status" value="1"/>
</dbReference>
<feature type="domain" description="PAS" evidence="4">
    <location>
        <begin position="1"/>
        <end position="48"/>
    </location>
</feature>
<dbReference type="Gene3D" id="3.30.450.20">
    <property type="entry name" value="PAS domain"/>
    <property type="match status" value="1"/>
</dbReference>
<reference evidence="7" key="2">
    <citation type="submission" date="2012-11" db="EMBL/GenBank/DDBJ databases">
        <authorList>
            <person name="Kuo A."/>
            <person name="Curtis B.A."/>
            <person name="Tanifuji G."/>
            <person name="Burki F."/>
            <person name="Gruber A."/>
            <person name="Irimia M."/>
            <person name="Maruyama S."/>
            <person name="Arias M.C."/>
            <person name="Ball S.G."/>
            <person name="Gile G.H."/>
            <person name="Hirakawa Y."/>
            <person name="Hopkins J.F."/>
            <person name="Rensing S.A."/>
            <person name="Schmutz J."/>
            <person name="Symeonidi A."/>
            <person name="Elias M."/>
            <person name="Eveleigh R.J."/>
            <person name="Herman E.K."/>
            <person name="Klute M.J."/>
            <person name="Nakayama T."/>
            <person name="Obornik M."/>
            <person name="Reyes-Prieto A."/>
            <person name="Armbrust E.V."/>
            <person name="Aves S.J."/>
            <person name="Beiko R.G."/>
            <person name="Coutinho P."/>
            <person name="Dacks J.B."/>
            <person name="Durnford D.G."/>
            <person name="Fast N.M."/>
            <person name="Green B.R."/>
            <person name="Grisdale C."/>
            <person name="Hempe F."/>
            <person name="Henrissat B."/>
            <person name="Hoppner M.P."/>
            <person name="Ishida K.-I."/>
            <person name="Kim E."/>
            <person name="Koreny L."/>
            <person name="Kroth P.G."/>
            <person name="Liu Y."/>
            <person name="Malik S.-B."/>
            <person name="Maier U.G."/>
            <person name="McRose D."/>
            <person name="Mock T."/>
            <person name="Neilson J.A."/>
            <person name="Onodera N.T."/>
            <person name="Poole A.M."/>
            <person name="Pritham E.J."/>
            <person name="Richards T.A."/>
            <person name="Rocap G."/>
            <person name="Roy S.W."/>
            <person name="Sarai C."/>
            <person name="Schaack S."/>
            <person name="Shirato S."/>
            <person name="Slamovits C.H."/>
            <person name="Spencer D.F."/>
            <person name="Suzuki S."/>
            <person name="Worden A.Z."/>
            <person name="Zauner S."/>
            <person name="Barry K."/>
            <person name="Bell C."/>
            <person name="Bharti A.K."/>
            <person name="Crow J.A."/>
            <person name="Grimwood J."/>
            <person name="Kramer R."/>
            <person name="Lindquist E."/>
            <person name="Lucas S."/>
            <person name="Salamov A."/>
            <person name="McFadden G.I."/>
            <person name="Lane C.E."/>
            <person name="Keeling P.J."/>
            <person name="Gray M.W."/>
            <person name="Grigoriev I.V."/>
            <person name="Archibald J.M."/>
        </authorList>
    </citation>
    <scope>NUCLEOTIDE SEQUENCE</scope>
    <source>
        <strain evidence="7">CCMP2712</strain>
    </source>
</reference>
<name>L1IYT1_GUITC</name>
<dbReference type="GeneID" id="17297577"/>
<evidence type="ECO:0000313" key="7">
    <source>
        <dbReference type="Proteomes" id="UP000011087"/>
    </source>
</evidence>
<reference evidence="6" key="3">
    <citation type="submission" date="2015-06" db="UniProtKB">
        <authorList>
            <consortium name="EnsemblProtists"/>
        </authorList>
    </citation>
    <scope>IDENTIFICATION</scope>
</reference>
<organism evidence="5">
    <name type="scientific">Guillardia theta (strain CCMP2712)</name>
    <name type="common">Cryptophyte</name>
    <dbReference type="NCBI Taxonomy" id="905079"/>
    <lineage>
        <taxon>Eukaryota</taxon>
        <taxon>Cryptophyceae</taxon>
        <taxon>Pyrenomonadales</taxon>
        <taxon>Geminigeraceae</taxon>
        <taxon>Guillardia</taxon>
    </lineage>
</organism>
<dbReference type="EMBL" id="JH993027">
    <property type="protein sequence ID" value="EKX40985.1"/>
    <property type="molecule type" value="Genomic_DNA"/>
</dbReference>
<accession>L1IYT1</accession>
<evidence type="ECO:0000256" key="2">
    <source>
        <dbReference type="ARBA" id="ARBA00022643"/>
    </source>
</evidence>
<dbReference type="Pfam" id="PF13426">
    <property type="entry name" value="PAS_9"/>
    <property type="match status" value="1"/>
</dbReference>
<dbReference type="PANTHER" id="PTHR47429">
    <property type="entry name" value="PROTEIN TWIN LOV 1"/>
    <property type="match status" value="1"/>
</dbReference>
<keyword evidence="3" id="KW-0157">Chromophore</keyword>
<dbReference type="RefSeq" id="XP_005827965.1">
    <property type="nucleotide sequence ID" value="XM_005827908.1"/>
</dbReference>
<evidence type="ECO:0000256" key="1">
    <source>
        <dbReference type="ARBA" id="ARBA00022630"/>
    </source>
</evidence>
<dbReference type="KEGG" id="gtt:GUITHDRAFT_45838"/>
<dbReference type="OMA" id="HRRSIWT"/>
<evidence type="ECO:0000256" key="3">
    <source>
        <dbReference type="ARBA" id="ARBA00022991"/>
    </source>
</evidence>
<sequence>PIVFASDGFLQATGYSREEIIGKSVFMLHGPNTEREVITKVREHLREGKEGHFEILNYRKDGSTFNKDVHLSPVRNFEGEV</sequence>
<gene>
    <name evidence="5" type="ORF">GUITHDRAFT_45838</name>
</gene>
<dbReference type="Proteomes" id="UP000011087">
    <property type="component" value="Unassembled WGS sequence"/>
</dbReference>
<evidence type="ECO:0000259" key="4">
    <source>
        <dbReference type="PROSITE" id="PS50112"/>
    </source>
</evidence>
<keyword evidence="2" id="KW-0288">FMN</keyword>
<keyword evidence="1" id="KW-0285">Flavoprotein</keyword>
<dbReference type="EnsemblProtists" id="EKX40985">
    <property type="protein sequence ID" value="EKX40985"/>
    <property type="gene ID" value="GUITHDRAFT_45838"/>
</dbReference>
<dbReference type="HOGENOM" id="CLU_080231_3_1_1"/>
<evidence type="ECO:0000313" key="5">
    <source>
        <dbReference type="EMBL" id="EKX40985.1"/>
    </source>
</evidence>
<evidence type="ECO:0000313" key="6">
    <source>
        <dbReference type="EnsemblProtists" id="EKX40985"/>
    </source>
</evidence>
<keyword evidence="7" id="KW-1185">Reference proteome</keyword>
<proteinExistence type="predicted"/>
<dbReference type="AlphaFoldDB" id="L1IYT1"/>
<dbReference type="NCBIfam" id="TIGR00229">
    <property type="entry name" value="sensory_box"/>
    <property type="match status" value="1"/>
</dbReference>
<dbReference type="CDD" id="cd00130">
    <property type="entry name" value="PAS"/>
    <property type="match status" value="1"/>
</dbReference>
<dbReference type="InterPro" id="IPR000014">
    <property type="entry name" value="PAS"/>
</dbReference>
<dbReference type="STRING" id="905079.L1IYT1"/>
<feature type="non-terminal residue" evidence="5">
    <location>
        <position position="81"/>
    </location>
</feature>
<dbReference type="InterPro" id="IPR035965">
    <property type="entry name" value="PAS-like_dom_sf"/>
</dbReference>
<dbReference type="GO" id="GO:0005634">
    <property type="term" value="C:nucleus"/>
    <property type="evidence" value="ECO:0007669"/>
    <property type="project" value="TreeGrafter"/>
</dbReference>
<dbReference type="OrthoDB" id="447251at2759"/>
<feature type="non-terminal residue" evidence="5">
    <location>
        <position position="1"/>
    </location>
</feature>